<name>A0A9Q8ZDR7_CURCL</name>
<dbReference type="InterPro" id="IPR038906">
    <property type="entry name" value="TTC36"/>
</dbReference>
<dbReference type="AlphaFoldDB" id="A0A9Q8ZDR7"/>
<dbReference type="EMBL" id="CP089279">
    <property type="protein sequence ID" value="USP80789.1"/>
    <property type="molecule type" value="Genomic_DNA"/>
</dbReference>
<protein>
    <submittedName>
        <fullName evidence="2">Uncharacterized protein</fullName>
    </submittedName>
</protein>
<dbReference type="Proteomes" id="UP001056012">
    <property type="component" value="Chromosome 6"/>
</dbReference>
<comment type="similarity">
    <text evidence="1">Belongs to the TTC36 family.</text>
</comment>
<evidence type="ECO:0000313" key="3">
    <source>
        <dbReference type="Proteomes" id="UP001056012"/>
    </source>
</evidence>
<dbReference type="PANTHER" id="PTHR21405:SF0">
    <property type="entry name" value="TETRATRICOPEPTIDE REPEAT PROTEIN 36"/>
    <property type="match status" value="1"/>
</dbReference>
<dbReference type="VEuPathDB" id="FungiDB:yc1106_08063"/>
<organism evidence="2 3">
    <name type="scientific">Curvularia clavata</name>
    <dbReference type="NCBI Taxonomy" id="95742"/>
    <lineage>
        <taxon>Eukaryota</taxon>
        <taxon>Fungi</taxon>
        <taxon>Dikarya</taxon>
        <taxon>Ascomycota</taxon>
        <taxon>Pezizomycotina</taxon>
        <taxon>Dothideomycetes</taxon>
        <taxon>Pleosporomycetidae</taxon>
        <taxon>Pleosporales</taxon>
        <taxon>Pleosporineae</taxon>
        <taxon>Pleosporaceae</taxon>
        <taxon>Curvularia</taxon>
    </lineage>
</organism>
<dbReference type="GO" id="GO:0006570">
    <property type="term" value="P:tyrosine metabolic process"/>
    <property type="evidence" value="ECO:0007669"/>
    <property type="project" value="TreeGrafter"/>
</dbReference>
<reference evidence="2" key="1">
    <citation type="submission" date="2021-12" db="EMBL/GenBank/DDBJ databases">
        <title>Curvularia clavata genome.</title>
        <authorList>
            <person name="Cao Y."/>
        </authorList>
    </citation>
    <scope>NUCLEOTIDE SEQUENCE</scope>
    <source>
        <strain evidence="2">Yc1106</strain>
    </source>
</reference>
<accession>A0A9Q8ZDR7</accession>
<evidence type="ECO:0000256" key="1">
    <source>
        <dbReference type="ARBA" id="ARBA00006995"/>
    </source>
</evidence>
<dbReference type="PANTHER" id="PTHR21405">
    <property type="entry name" value="CDNA SEQUENCE BC021608"/>
    <property type="match status" value="1"/>
</dbReference>
<evidence type="ECO:0000313" key="2">
    <source>
        <dbReference type="EMBL" id="USP80789.1"/>
    </source>
</evidence>
<proteinExistence type="inferred from homology"/>
<dbReference type="OrthoDB" id="539634at2759"/>
<sequence>MAVDMPNTSLSANDARILNALFDPETLPSSVAKAKDTAAIDQSLPAHPSISASRLSDLEKQQNEIIRNVSSNSNIAIIDDAITQLDKTISIHPNYASAHINRAMLRRMRIESSLQEHQNIFSAQAQDIEDLFHDLSRAIHLSLPASAPTAPVSEYAARMLRTAYSHRAYLYLKAVETGTELKGLGKSELEELASKDFASAARYGDEVAREMSVRTNPYAKMCGAIVRNALREEQKGEATRG</sequence>
<gene>
    <name evidence="2" type="ORF">yc1106_08063</name>
</gene>
<keyword evidence="3" id="KW-1185">Reference proteome</keyword>